<evidence type="ECO:0000313" key="1">
    <source>
        <dbReference type="EMBL" id="KAI4315011.1"/>
    </source>
</evidence>
<keyword evidence="2" id="KW-1185">Reference proteome</keyword>
<comment type="caution">
    <text evidence="1">The sequence shown here is derived from an EMBL/GenBank/DDBJ whole genome shotgun (WGS) entry which is preliminary data.</text>
</comment>
<name>A0ACB9LUN3_BAUVA</name>
<evidence type="ECO:0000313" key="2">
    <source>
        <dbReference type="Proteomes" id="UP000828941"/>
    </source>
</evidence>
<organism evidence="1 2">
    <name type="scientific">Bauhinia variegata</name>
    <name type="common">Purple orchid tree</name>
    <name type="synonym">Phanera variegata</name>
    <dbReference type="NCBI Taxonomy" id="167791"/>
    <lineage>
        <taxon>Eukaryota</taxon>
        <taxon>Viridiplantae</taxon>
        <taxon>Streptophyta</taxon>
        <taxon>Embryophyta</taxon>
        <taxon>Tracheophyta</taxon>
        <taxon>Spermatophyta</taxon>
        <taxon>Magnoliopsida</taxon>
        <taxon>eudicotyledons</taxon>
        <taxon>Gunneridae</taxon>
        <taxon>Pentapetalae</taxon>
        <taxon>rosids</taxon>
        <taxon>fabids</taxon>
        <taxon>Fabales</taxon>
        <taxon>Fabaceae</taxon>
        <taxon>Cercidoideae</taxon>
        <taxon>Cercideae</taxon>
        <taxon>Bauhiniinae</taxon>
        <taxon>Bauhinia</taxon>
    </lineage>
</organism>
<gene>
    <name evidence="1" type="ORF">L6164_027863</name>
</gene>
<dbReference type="Proteomes" id="UP000828941">
    <property type="component" value="Chromosome 11"/>
</dbReference>
<protein>
    <submittedName>
        <fullName evidence="1">Uncharacterized protein</fullName>
    </submittedName>
</protein>
<sequence>MASTVVKSNVLFVLFLLVSAAFVAFEARPLSITEARNTATEGAVDFFDWLSLGAVKQSGPSQGGEGHKFTNSEILGGIKDSGPSGGGIGHSVVTGTHN</sequence>
<reference evidence="1 2" key="1">
    <citation type="journal article" date="2022" name="DNA Res.">
        <title>Chromosomal-level genome assembly of the orchid tree Bauhinia variegata (Leguminosae; Cercidoideae) supports the allotetraploid origin hypothesis of Bauhinia.</title>
        <authorList>
            <person name="Zhong Y."/>
            <person name="Chen Y."/>
            <person name="Zheng D."/>
            <person name="Pang J."/>
            <person name="Liu Y."/>
            <person name="Luo S."/>
            <person name="Meng S."/>
            <person name="Qian L."/>
            <person name="Wei D."/>
            <person name="Dai S."/>
            <person name="Zhou R."/>
        </authorList>
    </citation>
    <scope>NUCLEOTIDE SEQUENCE [LARGE SCALE GENOMIC DNA]</scope>
    <source>
        <strain evidence="1">BV-YZ2020</strain>
    </source>
</reference>
<dbReference type="EMBL" id="CM039436">
    <property type="protein sequence ID" value="KAI4315011.1"/>
    <property type="molecule type" value="Genomic_DNA"/>
</dbReference>
<accession>A0ACB9LUN3</accession>
<proteinExistence type="predicted"/>